<evidence type="ECO:0000259" key="5">
    <source>
        <dbReference type="PROSITE" id="PS50111"/>
    </source>
</evidence>
<keyword evidence="3" id="KW-0807">Transducer</keyword>
<dbReference type="Pfam" id="PF12729">
    <property type="entry name" value="4HB_MCP_1"/>
    <property type="match status" value="1"/>
</dbReference>
<dbReference type="CDD" id="cd06225">
    <property type="entry name" value="HAMP"/>
    <property type="match status" value="1"/>
</dbReference>
<evidence type="ECO:0000256" key="1">
    <source>
        <dbReference type="ARBA" id="ARBA00022500"/>
    </source>
</evidence>
<dbReference type="InterPro" id="IPR004089">
    <property type="entry name" value="MCPsignal_dom"/>
</dbReference>
<feature type="domain" description="HAMP" evidence="6">
    <location>
        <begin position="216"/>
        <end position="268"/>
    </location>
</feature>
<dbReference type="InterPro" id="IPR003660">
    <property type="entry name" value="HAMP_dom"/>
</dbReference>
<gene>
    <name evidence="7" type="primary">tap_3</name>
    <name evidence="7" type="ORF">CLBCK_10020</name>
</gene>
<dbReference type="Gene3D" id="1.10.8.500">
    <property type="entry name" value="HAMP domain in histidine kinase"/>
    <property type="match status" value="1"/>
</dbReference>
<accession>A0A1S8SD78</accession>
<reference evidence="7 8" key="1">
    <citation type="submission" date="2016-05" db="EMBL/GenBank/DDBJ databases">
        <title>Microbial solvent formation.</title>
        <authorList>
            <person name="Poehlein A."/>
            <person name="Montoya Solano J.D."/>
            <person name="Flitsch S."/>
            <person name="Krabben P."/>
            <person name="Duerre P."/>
            <person name="Daniel R."/>
        </authorList>
    </citation>
    <scope>NUCLEOTIDE SEQUENCE [LARGE SCALE GENOMIC DNA]</scope>
    <source>
        <strain evidence="7 8">DSM 53</strain>
    </source>
</reference>
<organism evidence="7 8">
    <name type="scientific">Clostridium beijerinckii</name>
    <name type="common">Clostridium MP</name>
    <dbReference type="NCBI Taxonomy" id="1520"/>
    <lineage>
        <taxon>Bacteria</taxon>
        <taxon>Bacillati</taxon>
        <taxon>Bacillota</taxon>
        <taxon>Clostridia</taxon>
        <taxon>Eubacteriales</taxon>
        <taxon>Clostridiaceae</taxon>
        <taxon>Clostridium</taxon>
    </lineage>
</organism>
<dbReference type="InterPro" id="IPR051310">
    <property type="entry name" value="MCP_chemotaxis"/>
</dbReference>
<feature type="transmembrane region" description="Helical" evidence="4">
    <location>
        <begin position="190"/>
        <end position="215"/>
    </location>
</feature>
<evidence type="ECO:0000259" key="6">
    <source>
        <dbReference type="PROSITE" id="PS50885"/>
    </source>
</evidence>
<keyword evidence="1" id="KW-0145">Chemotaxis</keyword>
<sequence>MNLKKKLKDLPIRKKLFNALLLVALIGTVTSLIGLVFLIETNRQYKYAITQYGFSQGKLGQVGIKFQEMRVNASELVSSTDKEKNLQYQKNINENSGMVSDLLDEVEGSIDTKDGRDEFSKLKGNITEYKPIREQIVFAALANKNDDAKKILFEKASPLSIEISENISTLLQMKIDDCNKVVDKLKVLQIVSVIVIIVAIGSLYMLTLLISRYIAVLIANPIEKIKKIAEKMADGDLEVEIQVESKDEIGALANSFSLMITTIKSYIKDLSHVLVEMSMKNLSAQTKVDYKGNFIEIKDAINNIITSFNETFIEIKQAANQVNEGSKQVSATSQTLSQGAMGQAGSIEELSVTMDEINRRIQSTADNASNTNDITIKLVENIRVSNDHMSEMLEAMNDIEYSSRNINMIIKTIDEIAEQTNLLALNAAIEAARAGEAGKGFAVVADEVKKLAEQSSQAAKQTTNLIDSSIHSINKGKILADNTAKSLTKVVEEVKKATELVSNITVGAKEEASSTKQVHNAIERISDVVQSNSATAEESAAASEELMAQAEILNIMVENFKLR</sequence>
<dbReference type="AlphaFoldDB" id="A0A1S8SD78"/>
<dbReference type="GO" id="GO:0004888">
    <property type="term" value="F:transmembrane signaling receptor activity"/>
    <property type="evidence" value="ECO:0007669"/>
    <property type="project" value="TreeGrafter"/>
</dbReference>
<dbReference type="Proteomes" id="UP000190973">
    <property type="component" value="Unassembled WGS sequence"/>
</dbReference>
<feature type="transmembrane region" description="Helical" evidence="4">
    <location>
        <begin position="20"/>
        <end position="39"/>
    </location>
</feature>
<keyword evidence="4" id="KW-0812">Transmembrane</keyword>
<keyword evidence="4" id="KW-1133">Transmembrane helix</keyword>
<dbReference type="GO" id="GO:0007165">
    <property type="term" value="P:signal transduction"/>
    <property type="evidence" value="ECO:0007669"/>
    <property type="project" value="UniProtKB-KW"/>
</dbReference>
<dbReference type="Gene3D" id="1.10.287.950">
    <property type="entry name" value="Methyl-accepting chemotaxis protein"/>
    <property type="match status" value="1"/>
</dbReference>
<comment type="caution">
    <text evidence="7">The sequence shown here is derived from an EMBL/GenBank/DDBJ whole genome shotgun (WGS) entry which is preliminary data.</text>
</comment>
<dbReference type="SMART" id="SM00304">
    <property type="entry name" value="HAMP"/>
    <property type="match status" value="1"/>
</dbReference>
<protein>
    <submittedName>
        <fullName evidence="7">Methyl-accepting chemotaxis protein IV</fullName>
    </submittedName>
</protein>
<dbReference type="PROSITE" id="PS50111">
    <property type="entry name" value="CHEMOTAXIS_TRANSDUC_2"/>
    <property type="match status" value="1"/>
</dbReference>
<evidence type="ECO:0000256" key="4">
    <source>
        <dbReference type="SAM" id="Phobius"/>
    </source>
</evidence>
<dbReference type="PANTHER" id="PTHR43531:SF11">
    <property type="entry name" value="METHYL-ACCEPTING CHEMOTAXIS PROTEIN 3"/>
    <property type="match status" value="1"/>
</dbReference>
<dbReference type="SUPFAM" id="SSF58104">
    <property type="entry name" value="Methyl-accepting chemotaxis protein (MCP) signaling domain"/>
    <property type="match status" value="1"/>
</dbReference>
<comment type="similarity">
    <text evidence="2">Belongs to the methyl-accepting chemotaxis (MCP) protein family.</text>
</comment>
<dbReference type="PROSITE" id="PS50885">
    <property type="entry name" value="HAMP"/>
    <property type="match status" value="1"/>
</dbReference>
<dbReference type="EMBL" id="LZZI01000012">
    <property type="protein sequence ID" value="OOM63438.1"/>
    <property type="molecule type" value="Genomic_DNA"/>
</dbReference>
<dbReference type="InterPro" id="IPR024478">
    <property type="entry name" value="HlyB_4HB_MCP"/>
</dbReference>
<evidence type="ECO:0000313" key="7">
    <source>
        <dbReference type="EMBL" id="OOM63438.1"/>
    </source>
</evidence>
<dbReference type="PANTHER" id="PTHR43531">
    <property type="entry name" value="PROTEIN ICFG"/>
    <property type="match status" value="1"/>
</dbReference>
<dbReference type="GO" id="GO:0005886">
    <property type="term" value="C:plasma membrane"/>
    <property type="evidence" value="ECO:0007669"/>
    <property type="project" value="TreeGrafter"/>
</dbReference>
<dbReference type="Pfam" id="PF00015">
    <property type="entry name" value="MCPsignal"/>
    <property type="match status" value="1"/>
</dbReference>
<dbReference type="CDD" id="cd11386">
    <property type="entry name" value="MCP_signal"/>
    <property type="match status" value="1"/>
</dbReference>
<feature type="domain" description="Methyl-accepting transducer" evidence="5">
    <location>
        <begin position="318"/>
        <end position="547"/>
    </location>
</feature>
<dbReference type="Pfam" id="PF00672">
    <property type="entry name" value="HAMP"/>
    <property type="match status" value="1"/>
</dbReference>
<name>A0A1S8SD78_CLOBE</name>
<keyword evidence="4" id="KW-0472">Membrane</keyword>
<dbReference type="SMART" id="SM00283">
    <property type="entry name" value="MA"/>
    <property type="match status" value="1"/>
</dbReference>
<evidence type="ECO:0000256" key="3">
    <source>
        <dbReference type="PROSITE-ProRule" id="PRU00284"/>
    </source>
</evidence>
<evidence type="ECO:0000313" key="8">
    <source>
        <dbReference type="Proteomes" id="UP000190973"/>
    </source>
</evidence>
<evidence type="ECO:0000256" key="2">
    <source>
        <dbReference type="ARBA" id="ARBA00029447"/>
    </source>
</evidence>
<dbReference type="RefSeq" id="WP_077837770.1">
    <property type="nucleotide sequence ID" value="NZ_JABTAE010000001.1"/>
</dbReference>
<dbReference type="GO" id="GO:0006935">
    <property type="term" value="P:chemotaxis"/>
    <property type="evidence" value="ECO:0007669"/>
    <property type="project" value="UniProtKB-KW"/>
</dbReference>
<proteinExistence type="inferred from homology"/>